<dbReference type="EMBL" id="CP144143">
    <property type="protein sequence ID" value="WWC83945.1"/>
    <property type="molecule type" value="Genomic_DNA"/>
</dbReference>
<organism evidence="2 3">
    <name type="scientific">Mycovorax composti</name>
    <dbReference type="NCBI Taxonomy" id="2962693"/>
    <lineage>
        <taxon>Bacteria</taxon>
        <taxon>Pseudomonadati</taxon>
        <taxon>Bacteroidota</taxon>
        <taxon>Chitinophagia</taxon>
        <taxon>Chitinophagales</taxon>
        <taxon>Chitinophagaceae</taxon>
        <taxon>Mycovorax</taxon>
    </lineage>
</organism>
<evidence type="ECO:0000259" key="1">
    <source>
        <dbReference type="Pfam" id="PF12146"/>
    </source>
</evidence>
<dbReference type="InterPro" id="IPR029058">
    <property type="entry name" value="AB_hydrolase_fold"/>
</dbReference>
<keyword evidence="3" id="KW-1185">Reference proteome</keyword>
<proteinExistence type="predicted"/>
<dbReference type="PANTHER" id="PTHR43689:SF8">
    <property type="entry name" value="ALPHA_BETA-HYDROLASES SUPERFAMILY PROTEIN"/>
    <property type="match status" value="1"/>
</dbReference>
<dbReference type="Pfam" id="PF12146">
    <property type="entry name" value="Hydrolase_4"/>
    <property type="match status" value="1"/>
</dbReference>
<protein>
    <recommendedName>
        <fullName evidence="1">Serine aminopeptidase S33 domain-containing protein</fullName>
    </recommendedName>
</protein>
<gene>
    <name evidence="2" type="ORF">PIECOFPK_01677</name>
</gene>
<feature type="domain" description="Serine aminopeptidase S33" evidence="1">
    <location>
        <begin position="88"/>
        <end position="194"/>
    </location>
</feature>
<accession>A0ABZ2EKJ5</accession>
<dbReference type="PANTHER" id="PTHR43689">
    <property type="entry name" value="HYDROLASE"/>
    <property type="match status" value="1"/>
</dbReference>
<evidence type="ECO:0000313" key="3">
    <source>
        <dbReference type="Proteomes" id="UP001321305"/>
    </source>
</evidence>
<dbReference type="InterPro" id="IPR022742">
    <property type="entry name" value="Hydrolase_4"/>
</dbReference>
<dbReference type="SUPFAM" id="SSF53474">
    <property type="entry name" value="alpha/beta-Hydrolases"/>
    <property type="match status" value="1"/>
</dbReference>
<reference evidence="3" key="1">
    <citation type="submission" date="2024-01" db="EMBL/GenBank/DDBJ databases">
        <title>Mycovorax composti gen. nov. sp. nov., a member of the family Chitinophagaceae isolated from button mushroom compost.</title>
        <authorList>
            <person name="Thai M."/>
            <person name="Bell T.L."/>
            <person name="Kertesz M.A."/>
        </authorList>
    </citation>
    <scope>NUCLEOTIDE SEQUENCE [LARGE SCALE GENOMIC DNA]</scope>
    <source>
        <strain evidence="3">C216</strain>
    </source>
</reference>
<evidence type="ECO:0000313" key="2">
    <source>
        <dbReference type="EMBL" id="WWC83945.1"/>
    </source>
</evidence>
<dbReference type="Gene3D" id="3.40.50.1820">
    <property type="entry name" value="alpha/beta hydrolase"/>
    <property type="match status" value="1"/>
</dbReference>
<sequence length="292" mass="33507">MHSATVKLLSSCYMKVQKFLISYFRVKIRLLSLFSKQKAGNAAFEIFCTPYSRFFYKAIEVSNAQTLNYHFEGLAISGYRWGEKSSKKALIVHGFRSDARKFQHFALQLVAKGYEVYAFDAPAHGTSTGKTLNAITYKNFVSHIDKDFGPFDAYITHSFGGLATSLHLAEVPSNHYIKTVLIAPAANSQILIEQFFDEMKIFDKKVQEYFYDNIKRLSGKNISWFSLARCAPHMHGPVLWIHDLSDRITPVSDAQLLQQKGYPNFRFIFTNNLGHRRIYHDENVIAEVMNFL</sequence>
<name>A0ABZ2EKJ5_9BACT</name>
<dbReference type="Proteomes" id="UP001321305">
    <property type="component" value="Chromosome"/>
</dbReference>